<dbReference type="EMBL" id="CAJOBA010062947">
    <property type="protein sequence ID" value="CAF4341591.1"/>
    <property type="molecule type" value="Genomic_DNA"/>
</dbReference>
<keyword evidence="6" id="KW-1185">Reference proteome</keyword>
<gene>
    <name evidence="2" type="ORF">GPM918_LOCUS19640</name>
    <name evidence="3" type="ORF">OVA965_LOCUS39311</name>
    <name evidence="4" type="ORF">SRO942_LOCUS19637</name>
    <name evidence="5" type="ORF">TMI583_LOCUS40604</name>
</gene>
<organism evidence="2 6">
    <name type="scientific">Didymodactylos carnosus</name>
    <dbReference type="NCBI Taxonomy" id="1234261"/>
    <lineage>
        <taxon>Eukaryota</taxon>
        <taxon>Metazoa</taxon>
        <taxon>Spiralia</taxon>
        <taxon>Gnathifera</taxon>
        <taxon>Rotifera</taxon>
        <taxon>Eurotatoria</taxon>
        <taxon>Bdelloidea</taxon>
        <taxon>Philodinida</taxon>
        <taxon>Philodinidae</taxon>
        <taxon>Didymodactylos</taxon>
    </lineage>
</organism>
<accession>A0A814QIN0</accession>
<dbReference type="EMBL" id="CAJOBC010006016">
    <property type="protein sequence ID" value="CAF3883594.1"/>
    <property type="molecule type" value="Genomic_DNA"/>
</dbReference>
<dbReference type="Proteomes" id="UP000682733">
    <property type="component" value="Unassembled WGS sequence"/>
</dbReference>
<dbReference type="EMBL" id="CAJNOK010040471">
    <property type="protein sequence ID" value="CAF1551345.1"/>
    <property type="molecule type" value="Genomic_DNA"/>
</dbReference>
<dbReference type="EMBL" id="CAJNOQ010006016">
    <property type="protein sequence ID" value="CAF1119930.1"/>
    <property type="molecule type" value="Genomic_DNA"/>
</dbReference>
<evidence type="ECO:0000256" key="1">
    <source>
        <dbReference type="SAM" id="MobiDB-lite"/>
    </source>
</evidence>
<dbReference type="AlphaFoldDB" id="A0A814QIN0"/>
<sequence length="154" mass="17373">MSSIQNPTQSLSSEQTQRNIQILRELDLQRSRMAGTSTTTLPPNESLVSSIPPSPAAPLLPTPRPKVVQQFHLQSSGPFIPPMPGPYDQQQQQQQYSIMMQQQQQQQQSLDYQMLASSPFSIMTKERLSDVQQHGLGTYTLIENYGLIPILPYF</sequence>
<protein>
    <submittedName>
        <fullName evidence="2">Uncharacterized protein</fullName>
    </submittedName>
</protein>
<reference evidence="2" key="1">
    <citation type="submission" date="2021-02" db="EMBL/GenBank/DDBJ databases">
        <authorList>
            <person name="Nowell W R."/>
        </authorList>
    </citation>
    <scope>NUCLEOTIDE SEQUENCE</scope>
</reference>
<feature type="compositionally biased region" description="Pro residues" evidence="1">
    <location>
        <begin position="52"/>
        <end position="63"/>
    </location>
</feature>
<feature type="region of interest" description="Disordered" evidence="1">
    <location>
        <begin position="1"/>
        <end position="63"/>
    </location>
</feature>
<name>A0A814QIN0_9BILA</name>
<dbReference type="Proteomes" id="UP000681722">
    <property type="component" value="Unassembled WGS sequence"/>
</dbReference>
<evidence type="ECO:0000313" key="6">
    <source>
        <dbReference type="Proteomes" id="UP000663829"/>
    </source>
</evidence>
<evidence type="ECO:0000313" key="5">
    <source>
        <dbReference type="EMBL" id="CAF4341591.1"/>
    </source>
</evidence>
<comment type="caution">
    <text evidence="2">The sequence shown here is derived from an EMBL/GenBank/DDBJ whole genome shotgun (WGS) entry which is preliminary data.</text>
</comment>
<dbReference type="Proteomes" id="UP000677228">
    <property type="component" value="Unassembled WGS sequence"/>
</dbReference>
<proteinExistence type="predicted"/>
<dbReference type="Proteomes" id="UP000663829">
    <property type="component" value="Unassembled WGS sequence"/>
</dbReference>
<evidence type="ECO:0000313" key="3">
    <source>
        <dbReference type="EMBL" id="CAF1551345.1"/>
    </source>
</evidence>
<evidence type="ECO:0000313" key="4">
    <source>
        <dbReference type="EMBL" id="CAF3883594.1"/>
    </source>
</evidence>
<feature type="compositionally biased region" description="Polar residues" evidence="1">
    <location>
        <begin position="34"/>
        <end position="43"/>
    </location>
</feature>
<feature type="compositionally biased region" description="Polar residues" evidence="1">
    <location>
        <begin position="1"/>
        <end position="20"/>
    </location>
</feature>
<evidence type="ECO:0000313" key="2">
    <source>
        <dbReference type="EMBL" id="CAF1119930.1"/>
    </source>
</evidence>